<evidence type="ECO:0000313" key="3">
    <source>
        <dbReference type="Proteomes" id="UP001595765"/>
    </source>
</evidence>
<dbReference type="Proteomes" id="UP001595765">
    <property type="component" value="Unassembled WGS sequence"/>
</dbReference>
<reference evidence="3" key="1">
    <citation type="journal article" date="2019" name="Int. J. Syst. Evol. Microbiol.">
        <title>The Global Catalogue of Microorganisms (GCM) 10K type strain sequencing project: providing services to taxonomists for standard genome sequencing and annotation.</title>
        <authorList>
            <consortium name="The Broad Institute Genomics Platform"/>
            <consortium name="The Broad Institute Genome Sequencing Center for Infectious Disease"/>
            <person name="Wu L."/>
            <person name="Ma J."/>
        </authorList>
    </citation>
    <scope>NUCLEOTIDE SEQUENCE [LARGE SCALE GENOMIC DNA]</scope>
    <source>
        <strain evidence="3">CGMCC 4.7237</strain>
    </source>
</reference>
<organism evidence="2 3">
    <name type="scientific">Streptomyces polygonati</name>
    <dbReference type="NCBI Taxonomy" id="1617087"/>
    <lineage>
        <taxon>Bacteria</taxon>
        <taxon>Bacillati</taxon>
        <taxon>Actinomycetota</taxon>
        <taxon>Actinomycetes</taxon>
        <taxon>Kitasatosporales</taxon>
        <taxon>Streptomycetaceae</taxon>
        <taxon>Streptomyces</taxon>
    </lineage>
</organism>
<gene>
    <name evidence="2" type="ORF">ACFO3J_08920</name>
</gene>
<evidence type="ECO:0000256" key="1">
    <source>
        <dbReference type="SAM" id="Phobius"/>
    </source>
</evidence>
<evidence type="ECO:0008006" key="4">
    <source>
        <dbReference type="Google" id="ProtNLM"/>
    </source>
</evidence>
<keyword evidence="1" id="KW-1133">Transmembrane helix</keyword>
<feature type="transmembrane region" description="Helical" evidence="1">
    <location>
        <begin position="20"/>
        <end position="37"/>
    </location>
</feature>
<evidence type="ECO:0000313" key="2">
    <source>
        <dbReference type="EMBL" id="MFC4031598.1"/>
    </source>
</evidence>
<comment type="caution">
    <text evidence="2">The sequence shown here is derived from an EMBL/GenBank/DDBJ whole genome shotgun (WGS) entry which is preliminary data.</text>
</comment>
<sequence>MDHANPVETKVTYRLHRAEYLVGLAVVTGLLIANIGQVRWLPAVVLFVYIDLIGYIPGAIAYRRSPDHHVAKGYYIAYNTMHSLITQAVVAGIWMWVAGPEWALLVLPFHLFIDRGVFGNFLKPFSLAFEPEPNPAYVRLSAELLHTRPAAESTGTVPAGAAAGR</sequence>
<accession>A0ABV8HHR7</accession>
<feature type="transmembrane region" description="Helical" evidence="1">
    <location>
        <begin position="74"/>
        <end position="96"/>
    </location>
</feature>
<name>A0ABV8HHR7_9ACTN</name>
<dbReference type="RefSeq" id="WP_386427876.1">
    <property type="nucleotide sequence ID" value="NZ_JBHSBB010000008.1"/>
</dbReference>
<keyword evidence="1" id="KW-0812">Transmembrane</keyword>
<keyword evidence="1" id="KW-0472">Membrane</keyword>
<protein>
    <recommendedName>
        <fullName evidence="4">Integral membrane protein</fullName>
    </recommendedName>
</protein>
<keyword evidence="3" id="KW-1185">Reference proteome</keyword>
<proteinExistence type="predicted"/>
<feature type="transmembrane region" description="Helical" evidence="1">
    <location>
        <begin position="43"/>
        <end position="62"/>
    </location>
</feature>
<dbReference type="EMBL" id="JBHSBB010000008">
    <property type="protein sequence ID" value="MFC4031598.1"/>
    <property type="molecule type" value="Genomic_DNA"/>
</dbReference>